<accession>A0A2T0YFC2</accession>
<evidence type="ECO:0000259" key="4">
    <source>
        <dbReference type="SMART" id="SM00563"/>
    </source>
</evidence>
<dbReference type="PANTHER" id="PTHR10434:SF55">
    <property type="entry name" value="POSSIBLE ACYLTRANSFERASE"/>
    <property type="match status" value="1"/>
</dbReference>
<feature type="region of interest" description="Disordered" evidence="3">
    <location>
        <begin position="274"/>
        <end position="312"/>
    </location>
</feature>
<name>A0A2T0YFC2_9MICC</name>
<dbReference type="InterPro" id="IPR002123">
    <property type="entry name" value="Plipid/glycerol_acylTrfase"/>
</dbReference>
<dbReference type="Proteomes" id="UP000238217">
    <property type="component" value="Unassembled WGS sequence"/>
</dbReference>
<keyword evidence="1 5" id="KW-0808">Transferase</keyword>
<comment type="caution">
    <text evidence="5">The sequence shown here is derived from an EMBL/GenBank/DDBJ whole genome shotgun (WGS) entry which is preliminary data.</text>
</comment>
<dbReference type="EMBL" id="PVTY01000015">
    <property type="protein sequence ID" value="PRZ13452.1"/>
    <property type="molecule type" value="Genomic_DNA"/>
</dbReference>
<dbReference type="GO" id="GO:0003841">
    <property type="term" value="F:1-acylglycerol-3-phosphate O-acyltransferase activity"/>
    <property type="evidence" value="ECO:0007669"/>
    <property type="project" value="TreeGrafter"/>
</dbReference>
<sequence length="312" mass="33859">MTDSSSDPAPVEGRGRSSRRRSGSSRPSSRRPLAGVDAIDYTVGRGTRLVFSGAAAVCIPVLNLALGRRWKGLETLPEGGFIVVANHVSEIDPLIVAHAVYRSGHTFHFLIKDSLVRIPVLGKVFTGLKQIPVSRDSRSDAGRSLEAAKDVIAADGAVLIYPEGTLTRDPEGWPMRAKTGAARLALSTGAPLIPITHWGVQELFGTYAKLPKFFPRKRYQLTVGEPIDLSDLRSGPMTRTVLTEATERIEAALTEGVAELRGEAAPELIWDRSLRQRVPRRQPRRAPRAASPTAETPQPPTIRPDDAQEGQS</sequence>
<gene>
    <name evidence="5" type="ORF">BCL67_11556</name>
</gene>
<organism evidence="5 6">
    <name type="scientific">Nesterenkonia sandarakina</name>
    <dbReference type="NCBI Taxonomy" id="272918"/>
    <lineage>
        <taxon>Bacteria</taxon>
        <taxon>Bacillati</taxon>
        <taxon>Actinomycetota</taxon>
        <taxon>Actinomycetes</taxon>
        <taxon>Micrococcales</taxon>
        <taxon>Micrococcaceae</taxon>
        <taxon>Nesterenkonia</taxon>
    </lineage>
</organism>
<dbReference type="Pfam" id="PF01553">
    <property type="entry name" value="Acyltransferase"/>
    <property type="match status" value="1"/>
</dbReference>
<evidence type="ECO:0000313" key="6">
    <source>
        <dbReference type="Proteomes" id="UP000238217"/>
    </source>
</evidence>
<protein>
    <submittedName>
        <fullName evidence="5">1-acyl-sn-glycerol-3-phosphate acyltransferase</fullName>
    </submittedName>
</protein>
<dbReference type="RefSeq" id="WP_258175036.1">
    <property type="nucleotide sequence ID" value="NZ_PVTY01000015.1"/>
</dbReference>
<keyword evidence="6" id="KW-1185">Reference proteome</keyword>
<dbReference type="SUPFAM" id="SSF69593">
    <property type="entry name" value="Glycerol-3-phosphate (1)-acyltransferase"/>
    <property type="match status" value="1"/>
</dbReference>
<feature type="domain" description="Phospholipid/glycerol acyltransferase" evidence="4">
    <location>
        <begin position="81"/>
        <end position="200"/>
    </location>
</feature>
<feature type="region of interest" description="Disordered" evidence="3">
    <location>
        <begin position="1"/>
        <end position="31"/>
    </location>
</feature>
<dbReference type="PANTHER" id="PTHR10434">
    <property type="entry name" value="1-ACYL-SN-GLYCEROL-3-PHOSPHATE ACYLTRANSFERASE"/>
    <property type="match status" value="1"/>
</dbReference>
<proteinExistence type="predicted"/>
<dbReference type="SMART" id="SM00563">
    <property type="entry name" value="PlsC"/>
    <property type="match status" value="1"/>
</dbReference>
<evidence type="ECO:0000256" key="3">
    <source>
        <dbReference type="SAM" id="MobiDB-lite"/>
    </source>
</evidence>
<feature type="compositionally biased region" description="Basic residues" evidence="3">
    <location>
        <begin position="275"/>
        <end position="287"/>
    </location>
</feature>
<evidence type="ECO:0000256" key="1">
    <source>
        <dbReference type="ARBA" id="ARBA00022679"/>
    </source>
</evidence>
<dbReference type="AlphaFoldDB" id="A0A2T0YFC2"/>
<keyword evidence="2 5" id="KW-0012">Acyltransferase</keyword>
<reference evidence="5 6" key="1">
    <citation type="submission" date="2018-03" db="EMBL/GenBank/DDBJ databases">
        <title>Comparative analysis of microorganisms from saline springs in Andes Mountain Range, Colombia.</title>
        <authorList>
            <person name="Rubin E."/>
        </authorList>
    </citation>
    <scope>NUCLEOTIDE SEQUENCE [LARGE SCALE GENOMIC DNA]</scope>
    <source>
        <strain evidence="5 6">CG 35</strain>
    </source>
</reference>
<dbReference type="GO" id="GO:0005886">
    <property type="term" value="C:plasma membrane"/>
    <property type="evidence" value="ECO:0007669"/>
    <property type="project" value="TreeGrafter"/>
</dbReference>
<evidence type="ECO:0000313" key="5">
    <source>
        <dbReference type="EMBL" id="PRZ13452.1"/>
    </source>
</evidence>
<dbReference type="CDD" id="cd07989">
    <property type="entry name" value="LPLAT_AGPAT-like"/>
    <property type="match status" value="1"/>
</dbReference>
<dbReference type="GO" id="GO:0006654">
    <property type="term" value="P:phosphatidic acid biosynthetic process"/>
    <property type="evidence" value="ECO:0007669"/>
    <property type="project" value="TreeGrafter"/>
</dbReference>
<evidence type="ECO:0000256" key="2">
    <source>
        <dbReference type="ARBA" id="ARBA00023315"/>
    </source>
</evidence>